<gene>
    <name evidence="1" type="ORF">PCAMFM013_S009g000444</name>
</gene>
<dbReference type="InterPro" id="IPR050235">
    <property type="entry name" value="CK1_Ser-Thr_kinase"/>
</dbReference>
<dbReference type="STRING" id="1429867.A0A0G4PB58"/>
<proteinExistence type="predicted"/>
<keyword evidence="1" id="KW-0808">Transferase</keyword>
<protein>
    <submittedName>
        <fullName evidence="1">Protein kinase-like domain</fullName>
    </submittedName>
</protein>
<keyword evidence="1" id="KW-0418">Kinase</keyword>
<dbReference type="Gene3D" id="1.10.510.10">
    <property type="entry name" value="Transferase(Phosphotransferase) domain 1"/>
    <property type="match status" value="1"/>
</dbReference>
<sequence length="414" mass="47016">MFTPADTICPFVVEQWLKPKSTGIGEEGHHIETLEKVSIRTEMASYNLPLEAAALQALSGGVGIPNLYWFGIAYGQKTMVTELPGQSLEMVFDQCGRQFEMHILIEFACQMIYRLEWMHSRHISHGNLTPSSFMVGLAQWQTPQITVGSFETADLSAYSARKDLEAVGNVLFYFATGSASWDQFKACEQDFKQVPPLLDFYFNAIPSGEVNPADYAKIRFNLHAARQSLSKRSLLGELKSTPNTSLSLKQLFGKTTGDLFECLGVKMSSVGQTAGAETSPWTQEQATSILEALDEIMTIFMVLLMRDKPSPIRRRYLMGAYHLPNRLWRDLRWYLCMASCGSISYRRLITLRVYKYMGVLLEVVPLYNRYWTKFLSELAYAQMGLDLESSSLWRQAWIYWKDCANHLKKGDAIS</sequence>
<dbReference type="AlphaFoldDB" id="A0A0G4PB58"/>
<evidence type="ECO:0000313" key="2">
    <source>
        <dbReference type="Proteomes" id="UP000053732"/>
    </source>
</evidence>
<dbReference type="Gene3D" id="3.30.200.20">
    <property type="entry name" value="Phosphorylase Kinase, domain 1"/>
    <property type="match status" value="1"/>
</dbReference>
<keyword evidence="2" id="KW-1185">Reference proteome</keyword>
<dbReference type="Proteomes" id="UP000053732">
    <property type="component" value="Unassembled WGS sequence"/>
</dbReference>
<name>A0A0G4PB58_PENC3</name>
<dbReference type="EMBL" id="HG793142">
    <property type="protein sequence ID" value="CRL23504.1"/>
    <property type="molecule type" value="Genomic_DNA"/>
</dbReference>
<dbReference type="InterPro" id="IPR011009">
    <property type="entry name" value="Kinase-like_dom_sf"/>
</dbReference>
<accession>A0A0G4PB58</accession>
<dbReference type="PANTHER" id="PTHR11909">
    <property type="entry name" value="CASEIN KINASE-RELATED"/>
    <property type="match status" value="1"/>
</dbReference>
<evidence type="ECO:0000313" key="1">
    <source>
        <dbReference type="EMBL" id="CRL23504.1"/>
    </source>
</evidence>
<dbReference type="SUPFAM" id="SSF56112">
    <property type="entry name" value="Protein kinase-like (PK-like)"/>
    <property type="match status" value="1"/>
</dbReference>
<organism evidence="1 2">
    <name type="scientific">Penicillium camemberti (strain FM 013)</name>
    <dbReference type="NCBI Taxonomy" id="1429867"/>
    <lineage>
        <taxon>Eukaryota</taxon>
        <taxon>Fungi</taxon>
        <taxon>Dikarya</taxon>
        <taxon>Ascomycota</taxon>
        <taxon>Pezizomycotina</taxon>
        <taxon>Eurotiomycetes</taxon>
        <taxon>Eurotiomycetidae</taxon>
        <taxon>Eurotiales</taxon>
        <taxon>Aspergillaceae</taxon>
        <taxon>Penicillium</taxon>
    </lineage>
</organism>
<reference evidence="1 2" key="1">
    <citation type="journal article" date="2014" name="Nat. Commun.">
        <title>Multiple recent horizontal transfers of a large genomic region in cheese making fungi.</title>
        <authorList>
            <person name="Cheeseman K."/>
            <person name="Ropars J."/>
            <person name="Renault P."/>
            <person name="Dupont J."/>
            <person name="Gouzy J."/>
            <person name="Branca A."/>
            <person name="Abraham A.L."/>
            <person name="Ceppi M."/>
            <person name="Conseiller E."/>
            <person name="Debuchy R."/>
            <person name="Malagnac F."/>
            <person name="Goarin A."/>
            <person name="Silar P."/>
            <person name="Lacoste S."/>
            <person name="Sallet E."/>
            <person name="Bensimon A."/>
            <person name="Giraud T."/>
            <person name="Brygoo Y."/>
        </authorList>
    </citation>
    <scope>NUCLEOTIDE SEQUENCE [LARGE SCALE GENOMIC DNA]</scope>
    <source>
        <strain evidence="2">FM 013</strain>
    </source>
</reference>
<dbReference type="GO" id="GO:0016301">
    <property type="term" value="F:kinase activity"/>
    <property type="evidence" value="ECO:0007669"/>
    <property type="project" value="UniProtKB-KW"/>
</dbReference>